<evidence type="ECO:0000313" key="2">
    <source>
        <dbReference type="Proteomes" id="UP000194350"/>
    </source>
</evidence>
<accession>A0A1Y2SIX4</accession>
<protein>
    <submittedName>
        <fullName evidence="1">Uncharacterized protein</fullName>
    </submittedName>
</protein>
<reference evidence="1 2" key="1">
    <citation type="submission" date="2016-10" db="EMBL/GenBank/DDBJ databases">
        <title>Systematic genetic and metabolomic analysis of Xenorhabdus and Photorhabdus spp., highlights the requirements for a dual symbiotic and pathogenic life style.</title>
        <authorList>
            <person name="Tobias N.J."/>
            <person name="Wolff H."/>
            <person name="Djahanschiri B."/>
            <person name="Pidot S.J."/>
            <person name="Stinear T.P."/>
            <person name="Ebersberger I."/>
            <person name="Bode H.B."/>
        </authorList>
    </citation>
    <scope>NUCLEOTIDE SEQUENCE [LARGE SCALE GENOMIC DNA]</scope>
    <source>
        <strain evidence="1 2">DSM 22392</strain>
    </source>
</reference>
<keyword evidence="2" id="KW-1185">Reference proteome</keyword>
<sequence>MLKDINASNMAEIIVNMMISDYKKFVYLYLVGFELHRHNKKTNMKTI</sequence>
<evidence type="ECO:0000313" key="1">
    <source>
        <dbReference type="EMBL" id="OTA18366.1"/>
    </source>
</evidence>
<dbReference type="Proteomes" id="UP000194350">
    <property type="component" value="Unassembled WGS sequence"/>
</dbReference>
<gene>
    <name evidence="1" type="ORF">Xvie_00186</name>
</gene>
<dbReference type="STRING" id="351656.Xvie_00186"/>
<name>A0A1Y2SIX4_9GAMM</name>
<organism evidence="1 2">
    <name type="scientific">Xenorhabdus vietnamensis</name>
    <dbReference type="NCBI Taxonomy" id="351656"/>
    <lineage>
        <taxon>Bacteria</taxon>
        <taxon>Pseudomonadati</taxon>
        <taxon>Pseudomonadota</taxon>
        <taxon>Gammaproteobacteria</taxon>
        <taxon>Enterobacterales</taxon>
        <taxon>Morganellaceae</taxon>
        <taxon>Xenorhabdus</taxon>
    </lineage>
</organism>
<comment type="caution">
    <text evidence="1">The sequence shown here is derived from an EMBL/GenBank/DDBJ whole genome shotgun (WGS) entry which is preliminary data.</text>
</comment>
<proteinExistence type="predicted"/>
<dbReference type="AlphaFoldDB" id="A0A1Y2SIX4"/>
<dbReference type="EMBL" id="MUBJ01000001">
    <property type="protein sequence ID" value="OTA18366.1"/>
    <property type="molecule type" value="Genomic_DNA"/>
</dbReference>